<evidence type="ECO:0000256" key="1">
    <source>
        <dbReference type="SAM" id="MobiDB-lite"/>
    </source>
</evidence>
<comment type="caution">
    <text evidence="3">The sequence shown here is derived from an EMBL/GenBank/DDBJ whole genome shotgun (WGS) entry which is preliminary data.</text>
</comment>
<dbReference type="EMBL" id="WOCE01000010">
    <property type="protein sequence ID" value="KAE9605109.1"/>
    <property type="molecule type" value="Genomic_DNA"/>
</dbReference>
<sequence length="53" mass="5948">MNPLCEDRENRHCQLRPFRITILGDDSKGTKMGSSENPGLSEGKPPNSLLFIF</sequence>
<keyword evidence="4" id="KW-1185">Reference proteome</keyword>
<reference evidence="4" key="1">
    <citation type="journal article" date="2020" name="Nat. Commun.">
        <title>Genome sequence of the cluster root forming white lupin.</title>
        <authorList>
            <person name="Hufnagel B."/>
            <person name="Marques A."/>
            <person name="Soriano A."/>
            <person name="Marques L."/>
            <person name="Divol F."/>
            <person name="Doumas P."/>
            <person name="Sallet E."/>
            <person name="Mancinotti D."/>
            <person name="Carrere S."/>
            <person name="Marande W."/>
            <person name="Arribat S."/>
            <person name="Keller J."/>
            <person name="Huneau C."/>
            <person name="Blein T."/>
            <person name="Aime D."/>
            <person name="Laguerre M."/>
            <person name="Taylor J."/>
            <person name="Schubert V."/>
            <person name="Nelson M."/>
            <person name="Geu-Flores F."/>
            <person name="Crespi M."/>
            <person name="Gallardo-Guerrero K."/>
            <person name="Delaux P.-M."/>
            <person name="Salse J."/>
            <person name="Berges H."/>
            <person name="Guyot R."/>
            <person name="Gouzy J."/>
            <person name="Peret B."/>
        </authorList>
    </citation>
    <scope>NUCLEOTIDE SEQUENCE [LARGE SCALE GENOMIC DNA]</scope>
    <source>
        <strain evidence="4">cv. Amiga</strain>
    </source>
</reference>
<gene>
    <name evidence="3" type="ORF">Lalb_Chr07g0191091</name>
    <name evidence="2" type="ORF">Lalb_Chr10g0093671</name>
</gene>
<accession>A0A6A4QB96</accession>
<dbReference type="EMBL" id="WOCE01000007">
    <property type="protein sequence ID" value="KAE9610849.1"/>
    <property type="molecule type" value="Genomic_DNA"/>
</dbReference>
<dbReference type="Proteomes" id="UP000447434">
    <property type="component" value="Chromosome 10"/>
</dbReference>
<evidence type="ECO:0000313" key="3">
    <source>
        <dbReference type="EMBL" id="KAE9610849.1"/>
    </source>
</evidence>
<dbReference type="Proteomes" id="UP000447434">
    <property type="component" value="Chromosome 7"/>
</dbReference>
<organism evidence="3 4">
    <name type="scientific">Lupinus albus</name>
    <name type="common">White lupine</name>
    <name type="synonym">Lupinus termis</name>
    <dbReference type="NCBI Taxonomy" id="3870"/>
    <lineage>
        <taxon>Eukaryota</taxon>
        <taxon>Viridiplantae</taxon>
        <taxon>Streptophyta</taxon>
        <taxon>Embryophyta</taxon>
        <taxon>Tracheophyta</taxon>
        <taxon>Spermatophyta</taxon>
        <taxon>Magnoliopsida</taxon>
        <taxon>eudicotyledons</taxon>
        <taxon>Gunneridae</taxon>
        <taxon>Pentapetalae</taxon>
        <taxon>rosids</taxon>
        <taxon>fabids</taxon>
        <taxon>Fabales</taxon>
        <taxon>Fabaceae</taxon>
        <taxon>Papilionoideae</taxon>
        <taxon>50 kb inversion clade</taxon>
        <taxon>genistoids sensu lato</taxon>
        <taxon>core genistoids</taxon>
        <taxon>Genisteae</taxon>
        <taxon>Lupinus</taxon>
    </lineage>
</organism>
<evidence type="ECO:0000313" key="4">
    <source>
        <dbReference type="Proteomes" id="UP000447434"/>
    </source>
</evidence>
<dbReference type="AlphaFoldDB" id="A0A6A4QB96"/>
<protein>
    <submittedName>
        <fullName evidence="3">Uncharacterized protein</fullName>
    </submittedName>
</protein>
<feature type="region of interest" description="Disordered" evidence="1">
    <location>
        <begin position="24"/>
        <end position="53"/>
    </location>
</feature>
<proteinExistence type="predicted"/>
<name>A0A6A4QB96_LUPAL</name>
<evidence type="ECO:0000313" key="2">
    <source>
        <dbReference type="EMBL" id="KAE9605109.1"/>
    </source>
</evidence>
<reference evidence="3" key="2">
    <citation type="journal article" date="2020" name="Nat. Commun.">
        <title>High-quality genome sequence of white lupin provides insight into soil exploration and seed quality.</title>
        <authorList>
            <person name="Hufnagel B."/>
            <person name="Marques A."/>
            <person name="Soriano A."/>
            <person name="Marques L."/>
            <person name="Divol F."/>
            <person name="Doumas P."/>
            <person name="Sallet E."/>
            <person name="Mancinotti D."/>
            <person name="Carrere S."/>
            <person name="Marande W."/>
            <person name="Arribat S."/>
            <person name="Keller J."/>
            <person name="Huneau C."/>
            <person name="Blein T."/>
            <person name="Aime D."/>
            <person name="Laguerre M."/>
            <person name="Taylor J."/>
            <person name="Schubert V."/>
            <person name="Nelson M."/>
            <person name="Geu-Flores F."/>
            <person name="Crespi M."/>
            <person name="Gallardo K."/>
            <person name="Delaux P.M."/>
            <person name="Salse J."/>
            <person name="Berges H."/>
            <person name="Guyot R."/>
            <person name="Gouzy J."/>
            <person name="Peret B."/>
        </authorList>
    </citation>
    <scope>NUCLEOTIDE SEQUENCE</scope>
    <source>
        <tissue evidence="3">Leaves</tissue>
    </source>
</reference>